<dbReference type="RefSeq" id="WP_183227346.1">
    <property type="nucleotide sequence ID" value="NZ_BMPW01000051.1"/>
</dbReference>
<keyword evidence="1" id="KW-0472">Membrane</keyword>
<dbReference type="EMBL" id="JACHXF010000033">
    <property type="protein sequence ID" value="MBB3101095.1"/>
    <property type="molecule type" value="Genomic_DNA"/>
</dbReference>
<feature type="transmembrane region" description="Helical" evidence="1">
    <location>
        <begin position="23"/>
        <end position="42"/>
    </location>
</feature>
<name>A0A7W5FK12_9ACTN</name>
<keyword evidence="3" id="KW-1185">Reference proteome</keyword>
<reference evidence="2 3" key="1">
    <citation type="submission" date="2020-08" db="EMBL/GenBank/DDBJ databases">
        <title>Genomic Encyclopedia of Type Strains, Phase III (KMG-III): the genomes of soil and plant-associated and newly described type strains.</title>
        <authorList>
            <person name="Whitman W."/>
        </authorList>
    </citation>
    <scope>NUCLEOTIDE SEQUENCE [LARGE SCALE GENOMIC DNA]</scope>
    <source>
        <strain evidence="2 3">CECT 3287</strain>
    </source>
</reference>
<sequence length="57" mass="6247">MTVIWLIVWLIQGTPDVVSWGPWNSWGVALFVCLAIDLLGALGRRGRGARVRGGRPC</sequence>
<gene>
    <name evidence="2" type="ORF">FHR83_008823</name>
</gene>
<proteinExistence type="predicted"/>
<comment type="caution">
    <text evidence="2">The sequence shown here is derived from an EMBL/GenBank/DDBJ whole genome shotgun (WGS) entry which is preliminary data.</text>
</comment>
<evidence type="ECO:0000256" key="1">
    <source>
        <dbReference type="SAM" id="Phobius"/>
    </source>
</evidence>
<accession>A0A7W5FK12</accession>
<evidence type="ECO:0000313" key="2">
    <source>
        <dbReference type="EMBL" id="MBB3101095.1"/>
    </source>
</evidence>
<dbReference type="AlphaFoldDB" id="A0A7W5FK12"/>
<keyword evidence="1" id="KW-1133">Transmembrane helix</keyword>
<evidence type="ECO:0000313" key="3">
    <source>
        <dbReference type="Proteomes" id="UP000590749"/>
    </source>
</evidence>
<organism evidence="2 3">
    <name type="scientific">Actinoplanes campanulatus</name>
    <dbReference type="NCBI Taxonomy" id="113559"/>
    <lineage>
        <taxon>Bacteria</taxon>
        <taxon>Bacillati</taxon>
        <taxon>Actinomycetota</taxon>
        <taxon>Actinomycetes</taxon>
        <taxon>Micromonosporales</taxon>
        <taxon>Micromonosporaceae</taxon>
        <taxon>Actinoplanes</taxon>
    </lineage>
</organism>
<keyword evidence="1" id="KW-0812">Transmembrane</keyword>
<protein>
    <submittedName>
        <fullName evidence="2">Uncharacterized protein</fullName>
    </submittedName>
</protein>
<dbReference type="Proteomes" id="UP000590749">
    <property type="component" value="Unassembled WGS sequence"/>
</dbReference>